<dbReference type="STRING" id="574376.BAMA_16280"/>
<organism evidence="1 2">
    <name type="scientific">Bacillus manliponensis</name>
    <dbReference type="NCBI Taxonomy" id="574376"/>
    <lineage>
        <taxon>Bacteria</taxon>
        <taxon>Bacillati</taxon>
        <taxon>Bacillota</taxon>
        <taxon>Bacilli</taxon>
        <taxon>Bacillales</taxon>
        <taxon>Bacillaceae</taxon>
        <taxon>Bacillus</taxon>
        <taxon>Bacillus cereus group</taxon>
    </lineage>
</organism>
<dbReference type="EMBL" id="JOTN01000036">
    <property type="protein sequence ID" value="KEK17248.1"/>
    <property type="molecule type" value="Genomic_DNA"/>
</dbReference>
<proteinExistence type="predicted"/>
<evidence type="ECO:0000313" key="2">
    <source>
        <dbReference type="Proteomes" id="UP000027822"/>
    </source>
</evidence>
<accession>A0A073K4N3</accession>
<name>A0A073K4N3_9BACI</name>
<keyword evidence="2" id="KW-1185">Reference proteome</keyword>
<evidence type="ECO:0000313" key="1">
    <source>
        <dbReference type="EMBL" id="KEK17248.1"/>
    </source>
</evidence>
<sequence>MIFLFRFDIKESGIDFVLNEKIAEDMTPYYDDLLRPLAISLARTLNFYRAFSTDPTILYCNILDDNQLEIMLSKGLGQYIDAYTKNQIIFDNGKLIAEILMEVMSQHTIK</sequence>
<dbReference type="eggNOG" id="ENOG502ZMZH">
    <property type="taxonomic scope" value="Bacteria"/>
</dbReference>
<dbReference type="AlphaFoldDB" id="A0A073K4N3"/>
<dbReference type="OrthoDB" id="2893069at2"/>
<protein>
    <submittedName>
        <fullName evidence="1">Uncharacterized protein</fullName>
    </submittedName>
</protein>
<comment type="caution">
    <text evidence="1">The sequence shown here is derived from an EMBL/GenBank/DDBJ whole genome shotgun (WGS) entry which is preliminary data.</text>
</comment>
<gene>
    <name evidence="1" type="ORF">BAMA_16280</name>
</gene>
<reference evidence="1 2" key="1">
    <citation type="submission" date="2014-06" db="EMBL/GenBank/DDBJ databases">
        <title>Draft genome sequence of Bacillus manliponensis JCM 15802 (MCCC 1A00708).</title>
        <authorList>
            <person name="Lai Q."/>
            <person name="Liu Y."/>
            <person name="Shao Z."/>
        </authorList>
    </citation>
    <scope>NUCLEOTIDE SEQUENCE [LARGE SCALE GENOMIC DNA]</scope>
    <source>
        <strain evidence="1 2">JCM 15802</strain>
    </source>
</reference>
<dbReference type="Proteomes" id="UP000027822">
    <property type="component" value="Unassembled WGS sequence"/>
</dbReference>
<dbReference type="RefSeq" id="WP_034643881.1">
    <property type="nucleotide sequence ID" value="NZ_CBCSJC010000026.1"/>
</dbReference>